<dbReference type="AlphaFoldDB" id="B9XDD6"/>
<evidence type="ECO:0008006" key="4">
    <source>
        <dbReference type="Google" id="ProtNLM"/>
    </source>
</evidence>
<dbReference type="Proteomes" id="UP000003688">
    <property type="component" value="Unassembled WGS sequence"/>
</dbReference>
<protein>
    <recommendedName>
        <fullName evidence="4">Lipoprotein</fullName>
    </recommendedName>
</protein>
<keyword evidence="3" id="KW-1185">Reference proteome</keyword>
<feature type="chain" id="PRO_5002892936" description="Lipoprotein" evidence="1">
    <location>
        <begin position="30"/>
        <end position="84"/>
    </location>
</feature>
<organism evidence="2 3">
    <name type="scientific">Pedosphaera parvula (strain Ellin514)</name>
    <dbReference type="NCBI Taxonomy" id="320771"/>
    <lineage>
        <taxon>Bacteria</taxon>
        <taxon>Pseudomonadati</taxon>
        <taxon>Verrucomicrobiota</taxon>
        <taxon>Pedosphaerae</taxon>
        <taxon>Pedosphaerales</taxon>
        <taxon>Pedosphaeraceae</taxon>
        <taxon>Pedosphaera</taxon>
    </lineage>
</organism>
<gene>
    <name evidence="2" type="ORF">Cflav_PD6357</name>
</gene>
<keyword evidence="1" id="KW-0732">Signal</keyword>
<dbReference type="EMBL" id="ABOX02000006">
    <property type="protein sequence ID" value="EEF62082.1"/>
    <property type="molecule type" value="Genomic_DNA"/>
</dbReference>
<evidence type="ECO:0000313" key="3">
    <source>
        <dbReference type="Proteomes" id="UP000003688"/>
    </source>
</evidence>
<reference evidence="2 3" key="1">
    <citation type="journal article" date="2011" name="J. Bacteriol.">
        <title>Genome sequence of 'Pedosphaera parvula' Ellin514, an aerobic Verrucomicrobial isolate from pasture soil.</title>
        <authorList>
            <person name="Kant R."/>
            <person name="van Passel M.W."/>
            <person name="Sangwan P."/>
            <person name="Palva A."/>
            <person name="Lucas S."/>
            <person name="Copeland A."/>
            <person name="Lapidus A."/>
            <person name="Glavina Del Rio T."/>
            <person name="Dalin E."/>
            <person name="Tice H."/>
            <person name="Bruce D."/>
            <person name="Goodwin L."/>
            <person name="Pitluck S."/>
            <person name="Chertkov O."/>
            <person name="Larimer F.W."/>
            <person name="Land M.L."/>
            <person name="Hauser L."/>
            <person name="Brettin T.S."/>
            <person name="Detter J.C."/>
            <person name="Han S."/>
            <person name="de Vos W.M."/>
            <person name="Janssen P.H."/>
            <person name="Smidt H."/>
        </authorList>
    </citation>
    <scope>NUCLEOTIDE SEQUENCE [LARGE SCALE GENOMIC DNA]</scope>
    <source>
        <strain evidence="2 3">Ellin514</strain>
    </source>
</reference>
<evidence type="ECO:0000313" key="2">
    <source>
        <dbReference type="EMBL" id="EEF62082.1"/>
    </source>
</evidence>
<name>B9XDD6_PEDPL</name>
<sequence length="84" mass="9361" precursor="true">MNKLMTTSQKGMACRLAFMALLISMSSSGCRTPVKVISADQTLLRVNQGTTLTAPVDGWFMTDALYQRYRRAVADKILETQQTQ</sequence>
<feature type="signal peptide" evidence="1">
    <location>
        <begin position="1"/>
        <end position="29"/>
    </location>
</feature>
<proteinExistence type="predicted"/>
<evidence type="ECO:0000256" key="1">
    <source>
        <dbReference type="SAM" id="SignalP"/>
    </source>
</evidence>
<accession>B9XDD6</accession>
<dbReference type="RefSeq" id="WP_007413834.1">
    <property type="nucleotide sequence ID" value="NZ_ABOX02000006.1"/>
</dbReference>
<dbReference type="PROSITE" id="PS51257">
    <property type="entry name" value="PROKAR_LIPOPROTEIN"/>
    <property type="match status" value="1"/>
</dbReference>
<comment type="caution">
    <text evidence="2">The sequence shown here is derived from an EMBL/GenBank/DDBJ whole genome shotgun (WGS) entry which is preliminary data.</text>
</comment>